<dbReference type="Proteomes" id="UP000502498">
    <property type="component" value="Chromosome"/>
</dbReference>
<sequence>MAEQKANPCHDCGVQHPATVMEFDHLPGHVKTAGVADMVQSRVLHTLPDGSTRAYTLEEIAAEIAKCELVCANCHRLRSASRGNWAEASA</sequence>
<name>A0A7D4PLY5_9MICO</name>
<proteinExistence type="predicted"/>
<evidence type="ECO:0000313" key="2">
    <source>
        <dbReference type="Proteomes" id="UP000502498"/>
    </source>
</evidence>
<evidence type="ECO:0008006" key="3">
    <source>
        <dbReference type="Google" id="ProtNLM"/>
    </source>
</evidence>
<dbReference type="RefSeq" id="WP_172989611.1">
    <property type="nucleotide sequence ID" value="NZ_CP054038.1"/>
</dbReference>
<accession>A0A7D4PLY5</accession>
<gene>
    <name evidence="1" type="ORF">HQM25_07165</name>
</gene>
<protein>
    <recommendedName>
        <fullName evidence="3">HNH endonuclease</fullName>
    </recommendedName>
</protein>
<dbReference type="EMBL" id="CP054038">
    <property type="protein sequence ID" value="QKJ19170.1"/>
    <property type="molecule type" value="Genomic_DNA"/>
</dbReference>
<organism evidence="1 2">
    <name type="scientific">Microbacterium hominis</name>
    <dbReference type="NCBI Taxonomy" id="162426"/>
    <lineage>
        <taxon>Bacteria</taxon>
        <taxon>Bacillati</taxon>
        <taxon>Actinomycetota</taxon>
        <taxon>Actinomycetes</taxon>
        <taxon>Micrococcales</taxon>
        <taxon>Microbacteriaceae</taxon>
        <taxon>Microbacterium</taxon>
    </lineage>
</organism>
<evidence type="ECO:0000313" key="1">
    <source>
        <dbReference type="EMBL" id="QKJ19170.1"/>
    </source>
</evidence>
<reference evidence="1 2" key="1">
    <citation type="submission" date="2020-05" db="EMBL/GenBank/DDBJ databases">
        <title>Strain PA2F3 complete genome.</title>
        <authorList>
            <person name="Kim Y.-S."/>
            <person name="Kim S.-J."/>
            <person name="Jung H.-k."/>
            <person name="Kim S.-E."/>
            <person name="Kim K.-H."/>
        </authorList>
    </citation>
    <scope>NUCLEOTIDE SEQUENCE [LARGE SCALE GENOMIC DNA]</scope>
    <source>
        <strain evidence="1 2">PA2F3</strain>
    </source>
</reference>
<dbReference type="AlphaFoldDB" id="A0A7D4PLY5"/>